<dbReference type="SUPFAM" id="SSF52972">
    <property type="entry name" value="ITPase-like"/>
    <property type="match status" value="1"/>
</dbReference>
<dbReference type="CDD" id="cd00515">
    <property type="entry name" value="HAM1"/>
    <property type="match status" value="1"/>
</dbReference>
<keyword evidence="5 10" id="KW-0378">Hydrolase</keyword>
<keyword evidence="7 10" id="KW-0546">Nucleotide metabolism</keyword>
<proteinExistence type="inferred from homology"/>
<feature type="binding site" evidence="10">
    <location>
        <begin position="9"/>
        <end position="14"/>
    </location>
    <ligand>
        <name>substrate</name>
    </ligand>
</feature>
<dbReference type="GO" id="GO:0017111">
    <property type="term" value="F:ribonucleoside triphosphate phosphatase activity"/>
    <property type="evidence" value="ECO:0007669"/>
    <property type="project" value="InterPro"/>
</dbReference>
<dbReference type="PANTHER" id="PTHR11067">
    <property type="entry name" value="INOSINE TRIPHOSPHATE PYROPHOSPHATASE/HAM1 PROTEIN"/>
    <property type="match status" value="1"/>
</dbReference>
<evidence type="ECO:0000256" key="9">
    <source>
        <dbReference type="ARBA" id="ARBA00052017"/>
    </source>
</evidence>
<dbReference type="GO" id="GO:0009117">
    <property type="term" value="P:nucleotide metabolic process"/>
    <property type="evidence" value="ECO:0007669"/>
    <property type="project" value="UniProtKB-KW"/>
</dbReference>
<feature type="binding site" evidence="10">
    <location>
        <begin position="154"/>
        <end position="157"/>
    </location>
    <ligand>
        <name>substrate</name>
    </ligand>
</feature>
<evidence type="ECO:0000256" key="5">
    <source>
        <dbReference type="ARBA" id="ARBA00022801"/>
    </source>
</evidence>
<comment type="similarity">
    <text evidence="1 10 11">Belongs to the HAM1 NTPase family.</text>
</comment>
<feature type="active site" description="Proton acceptor" evidence="10">
    <location>
        <position position="71"/>
    </location>
</feature>
<keyword evidence="13" id="KW-1185">Reference proteome</keyword>
<dbReference type="NCBIfam" id="NF011397">
    <property type="entry name" value="PRK14822.1"/>
    <property type="match status" value="1"/>
</dbReference>
<keyword evidence="4 10" id="KW-0547">Nucleotide-binding</keyword>
<dbReference type="GO" id="GO:0035870">
    <property type="term" value="F:dITP diphosphatase activity"/>
    <property type="evidence" value="ECO:0007669"/>
    <property type="project" value="UniProtKB-UniRule"/>
</dbReference>
<dbReference type="GO" id="GO:0036220">
    <property type="term" value="F:ITP diphosphatase activity"/>
    <property type="evidence" value="ECO:0007669"/>
    <property type="project" value="UniProtKB-UniRule"/>
</dbReference>
<comment type="function">
    <text evidence="10">Pyrophosphatase that catalyzes the hydrolysis of nucleoside triphosphates to their monophosphate derivatives, with a high preference for the non-canonical purine nucleotides XTP (xanthosine triphosphate), dITP (deoxyinosine triphosphate) and ITP. Seems to function as a house-cleaning enzyme that removes non-canonical purine nucleotides from the nucleotide pool, thus preventing their incorporation into DNA/RNA and avoiding chromosomal lesions.</text>
</comment>
<evidence type="ECO:0000256" key="1">
    <source>
        <dbReference type="ARBA" id="ARBA00008023"/>
    </source>
</evidence>
<evidence type="ECO:0000256" key="6">
    <source>
        <dbReference type="ARBA" id="ARBA00022842"/>
    </source>
</evidence>
<organism evidence="12 13">
    <name type="scientific">Salipaludibacillus keqinensis</name>
    <dbReference type="NCBI Taxonomy" id="2045207"/>
    <lineage>
        <taxon>Bacteria</taxon>
        <taxon>Bacillati</taxon>
        <taxon>Bacillota</taxon>
        <taxon>Bacilli</taxon>
        <taxon>Bacillales</taxon>
        <taxon>Bacillaceae</taxon>
    </lineage>
</organism>
<dbReference type="RefSeq" id="WP_110609705.1">
    <property type="nucleotide sequence ID" value="NZ_PDOD01000002.1"/>
</dbReference>
<evidence type="ECO:0000256" key="10">
    <source>
        <dbReference type="HAMAP-Rule" id="MF_01405"/>
    </source>
</evidence>
<dbReference type="InterPro" id="IPR020922">
    <property type="entry name" value="dITP/XTP_pyrophosphatase"/>
</dbReference>
<dbReference type="Pfam" id="PF01725">
    <property type="entry name" value="Ham1p_like"/>
    <property type="match status" value="1"/>
</dbReference>
<dbReference type="AlphaFoldDB" id="A0A323TM14"/>
<dbReference type="NCBIfam" id="TIGR00042">
    <property type="entry name" value="RdgB/HAM1 family non-canonical purine NTP pyrophosphatase"/>
    <property type="match status" value="1"/>
</dbReference>
<feature type="binding site" evidence="10">
    <location>
        <position position="177"/>
    </location>
    <ligand>
        <name>substrate</name>
    </ligand>
</feature>
<dbReference type="GO" id="GO:0000166">
    <property type="term" value="F:nucleotide binding"/>
    <property type="evidence" value="ECO:0007669"/>
    <property type="project" value="UniProtKB-KW"/>
</dbReference>
<sequence>MNKEIFIATRNKGKIAEFKAFFQQKGLTVKSLLDLPEEIDVVEDGNTFEDNAMKKAETIGKRIGKAVLADDSGLEVDALNGKPGIFSARYAGEAKSDEANNKKLLTELSGVPDKDRTARFVCALAIYFPTGKVKTVRGTCDGIISQTLEGDHGFGYDPLFYLPQLDKMMAELTKEEKNKLSHRANALVKLADYWEEWSKENI</sequence>
<comment type="catalytic activity">
    <reaction evidence="10">
        <text>ITP + H2O = IMP + diphosphate + H(+)</text>
        <dbReference type="Rhea" id="RHEA:29399"/>
        <dbReference type="ChEBI" id="CHEBI:15377"/>
        <dbReference type="ChEBI" id="CHEBI:15378"/>
        <dbReference type="ChEBI" id="CHEBI:33019"/>
        <dbReference type="ChEBI" id="CHEBI:58053"/>
        <dbReference type="ChEBI" id="CHEBI:61402"/>
        <dbReference type="EC" id="3.6.1.66"/>
    </reaction>
</comment>
<evidence type="ECO:0000256" key="7">
    <source>
        <dbReference type="ARBA" id="ARBA00023080"/>
    </source>
</evidence>
<accession>A0A323TM14</accession>
<dbReference type="EC" id="3.6.1.66" evidence="10"/>
<dbReference type="EMBL" id="PDOD01000002">
    <property type="protein sequence ID" value="PYZ93673.1"/>
    <property type="molecule type" value="Genomic_DNA"/>
</dbReference>
<comment type="catalytic activity">
    <reaction evidence="8 10">
        <text>dITP + H2O = dIMP + diphosphate + H(+)</text>
        <dbReference type="Rhea" id="RHEA:28342"/>
        <dbReference type="ChEBI" id="CHEBI:15377"/>
        <dbReference type="ChEBI" id="CHEBI:15378"/>
        <dbReference type="ChEBI" id="CHEBI:33019"/>
        <dbReference type="ChEBI" id="CHEBI:61194"/>
        <dbReference type="ChEBI" id="CHEBI:61382"/>
        <dbReference type="EC" id="3.6.1.66"/>
    </reaction>
</comment>
<gene>
    <name evidence="12" type="ORF">CR194_10985</name>
</gene>
<dbReference type="FunFam" id="3.90.950.10:FF:000001">
    <property type="entry name" value="dITP/XTP pyrophosphatase"/>
    <property type="match status" value="1"/>
</dbReference>
<comment type="cofactor">
    <cofactor evidence="10">
        <name>Mg(2+)</name>
        <dbReference type="ChEBI" id="CHEBI:18420"/>
    </cofactor>
    <text evidence="10">Binds 1 Mg(2+) ion per subunit.</text>
</comment>
<feature type="binding site" evidence="10">
    <location>
        <position position="72"/>
    </location>
    <ligand>
        <name>substrate</name>
    </ligand>
</feature>
<dbReference type="OrthoDB" id="9807456at2"/>
<name>A0A323TM14_9BACI</name>
<evidence type="ECO:0000256" key="2">
    <source>
        <dbReference type="ARBA" id="ARBA00011738"/>
    </source>
</evidence>
<feature type="binding site" evidence="10">
    <location>
        <position position="71"/>
    </location>
    <ligand>
        <name>Mg(2+)</name>
        <dbReference type="ChEBI" id="CHEBI:18420"/>
    </ligand>
</feature>
<comment type="caution">
    <text evidence="10">Lacks conserved residue(s) required for the propagation of feature annotation.</text>
</comment>
<dbReference type="GO" id="GO:0009146">
    <property type="term" value="P:purine nucleoside triphosphate catabolic process"/>
    <property type="evidence" value="ECO:0007669"/>
    <property type="project" value="UniProtKB-UniRule"/>
</dbReference>
<keyword evidence="3 10" id="KW-0479">Metal-binding</keyword>
<evidence type="ECO:0000256" key="4">
    <source>
        <dbReference type="ARBA" id="ARBA00022741"/>
    </source>
</evidence>
<dbReference type="InterPro" id="IPR002637">
    <property type="entry name" value="RdgB/HAM1"/>
</dbReference>
<dbReference type="GO" id="GO:0046872">
    <property type="term" value="F:metal ion binding"/>
    <property type="evidence" value="ECO:0007669"/>
    <property type="project" value="UniProtKB-KW"/>
</dbReference>
<comment type="caution">
    <text evidence="12">The sequence shown here is derived from an EMBL/GenBank/DDBJ whole genome shotgun (WGS) entry which is preliminary data.</text>
</comment>
<evidence type="ECO:0000256" key="3">
    <source>
        <dbReference type="ARBA" id="ARBA00022723"/>
    </source>
</evidence>
<dbReference type="Proteomes" id="UP000248214">
    <property type="component" value="Unassembled WGS sequence"/>
</dbReference>
<feature type="binding site" evidence="10">
    <location>
        <begin position="182"/>
        <end position="183"/>
    </location>
    <ligand>
        <name>substrate</name>
    </ligand>
</feature>
<dbReference type="HAMAP" id="MF_01405">
    <property type="entry name" value="Non_canon_purine_NTPase"/>
    <property type="match status" value="1"/>
</dbReference>
<comment type="subunit">
    <text evidence="2 10">Homodimer.</text>
</comment>
<dbReference type="GO" id="GO:0036222">
    <property type="term" value="F:XTP diphosphatase activity"/>
    <property type="evidence" value="ECO:0007669"/>
    <property type="project" value="UniProtKB-UniRule"/>
</dbReference>
<keyword evidence="6 10" id="KW-0460">Magnesium</keyword>
<dbReference type="Gene3D" id="3.90.950.10">
    <property type="match status" value="1"/>
</dbReference>
<evidence type="ECO:0000313" key="13">
    <source>
        <dbReference type="Proteomes" id="UP000248214"/>
    </source>
</evidence>
<evidence type="ECO:0000256" key="11">
    <source>
        <dbReference type="RuleBase" id="RU003781"/>
    </source>
</evidence>
<dbReference type="PANTHER" id="PTHR11067:SF9">
    <property type="entry name" value="INOSINE TRIPHOSPHATE PYROPHOSPHATASE"/>
    <property type="match status" value="1"/>
</dbReference>
<dbReference type="InterPro" id="IPR029001">
    <property type="entry name" value="ITPase-like_fam"/>
</dbReference>
<dbReference type="GO" id="GO:0005829">
    <property type="term" value="C:cytosol"/>
    <property type="evidence" value="ECO:0007669"/>
    <property type="project" value="TreeGrafter"/>
</dbReference>
<protein>
    <recommendedName>
        <fullName evidence="10">dITP/XTP pyrophosphatase</fullName>
        <ecNumber evidence="10">3.6.1.66</ecNumber>
    </recommendedName>
    <alternativeName>
        <fullName evidence="10">Non-canonical purine NTP pyrophosphatase</fullName>
    </alternativeName>
    <alternativeName>
        <fullName evidence="10">Non-standard purine NTP pyrophosphatase</fullName>
    </alternativeName>
    <alternativeName>
        <fullName evidence="10">Nucleoside-triphosphate diphosphatase</fullName>
    </alternativeName>
    <alternativeName>
        <fullName evidence="10">Nucleoside-triphosphate pyrophosphatase</fullName>
        <shortName evidence="10">NTPase</shortName>
    </alternativeName>
</protein>
<reference evidence="12 13" key="1">
    <citation type="submission" date="2017-10" db="EMBL/GenBank/DDBJ databases">
        <title>Bacillus sp. nov., a halophilic bacterium isolated from a Keqin Lake.</title>
        <authorList>
            <person name="Wang H."/>
        </authorList>
    </citation>
    <scope>NUCLEOTIDE SEQUENCE [LARGE SCALE GENOMIC DNA]</scope>
    <source>
        <strain evidence="12 13">KQ-12</strain>
    </source>
</reference>
<comment type="catalytic activity">
    <reaction evidence="9 10">
        <text>XTP + H2O = XMP + diphosphate + H(+)</text>
        <dbReference type="Rhea" id="RHEA:28610"/>
        <dbReference type="ChEBI" id="CHEBI:15377"/>
        <dbReference type="ChEBI" id="CHEBI:15378"/>
        <dbReference type="ChEBI" id="CHEBI:33019"/>
        <dbReference type="ChEBI" id="CHEBI:57464"/>
        <dbReference type="ChEBI" id="CHEBI:61314"/>
        <dbReference type="EC" id="3.6.1.66"/>
    </reaction>
</comment>
<evidence type="ECO:0000256" key="8">
    <source>
        <dbReference type="ARBA" id="ARBA00051875"/>
    </source>
</evidence>
<evidence type="ECO:0000313" key="12">
    <source>
        <dbReference type="EMBL" id="PYZ93673.1"/>
    </source>
</evidence>